<dbReference type="SUPFAM" id="SSF51230">
    <property type="entry name" value="Single hybrid motif"/>
    <property type="match status" value="1"/>
</dbReference>
<feature type="domain" description="Lipoyl-binding" evidence="1">
    <location>
        <begin position="13"/>
        <end position="48"/>
    </location>
</feature>
<reference evidence="2" key="1">
    <citation type="submission" date="2020-11" db="EMBL/GenBank/DDBJ databases">
        <authorList>
            <consortium name="DOE Joint Genome Institute"/>
            <person name="Ahrendt S."/>
            <person name="Riley R."/>
            <person name="Andreopoulos W."/>
            <person name="Labutti K."/>
            <person name="Pangilinan J."/>
            <person name="Ruiz-Duenas F.J."/>
            <person name="Barrasa J.M."/>
            <person name="Sanchez-Garcia M."/>
            <person name="Camarero S."/>
            <person name="Miyauchi S."/>
            <person name="Serrano A."/>
            <person name="Linde D."/>
            <person name="Babiker R."/>
            <person name="Drula E."/>
            <person name="Ayuso-Fernandez I."/>
            <person name="Pacheco R."/>
            <person name="Padilla G."/>
            <person name="Ferreira P."/>
            <person name="Barriuso J."/>
            <person name="Kellner H."/>
            <person name="Castanera R."/>
            <person name="Alfaro M."/>
            <person name="Ramirez L."/>
            <person name="Pisabarro A.G."/>
            <person name="Kuo A."/>
            <person name="Tritt A."/>
            <person name="Lipzen A."/>
            <person name="He G."/>
            <person name="Yan M."/>
            <person name="Ng V."/>
            <person name="Cullen D."/>
            <person name="Martin F."/>
            <person name="Rosso M.-N."/>
            <person name="Henrissat B."/>
            <person name="Hibbett D."/>
            <person name="Martinez A.T."/>
            <person name="Grigoriev I.V."/>
        </authorList>
    </citation>
    <scope>NUCLEOTIDE SEQUENCE</scope>
    <source>
        <strain evidence="2">ATCC 90797</strain>
    </source>
</reference>
<sequence>MLAFHTSRVIRNAIMMPAMSPLMTEGAITRWFKREGEAFRAGEAILEIVRAGCRTSSSSLLIRCFSGVRHLSHQRRS</sequence>
<dbReference type="CDD" id="cd06849">
    <property type="entry name" value="lipoyl_domain"/>
    <property type="match status" value="1"/>
</dbReference>
<dbReference type="InterPro" id="IPR000089">
    <property type="entry name" value="Biotin_lipoyl"/>
</dbReference>
<accession>A0A9P6AAY6</accession>
<protein>
    <recommendedName>
        <fullName evidence="1">Lipoyl-binding domain-containing protein</fullName>
    </recommendedName>
</protein>
<gene>
    <name evidence="2" type="ORF">BDN71DRAFT_1439445</name>
</gene>
<dbReference type="EMBL" id="MU154524">
    <property type="protein sequence ID" value="KAF9501164.1"/>
    <property type="molecule type" value="Genomic_DNA"/>
</dbReference>
<evidence type="ECO:0000313" key="3">
    <source>
        <dbReference type="Proteomes" id="UP000807025"/>
    </source>
</evidence>
<dbReference type="Pfam" id="PF00364">
    <property type="entry name" value="Biotin_lipoyl"/>
    <property type="match status" value="1"/>
</dbReference>
<organism evidence="2 3">
    <name type="scientific">Pleurotus eryngii</name>
    <name type="common">Boletus of the steppes</name>
    <dbReference type="NCBI Taxonomy" id="5323"/>
    <lineage>
        <taxon>Eukaryota</taxon>
        <taxon>Fungi</taxon>
        <taxon>Dikarya</taxon>
        <taxon>Basidiomycota</taxon>
        <taxon>Agaricomycotina</taxon>
        <taxon>Agaricomycetes</taxon>
        <taxon>Agaricomycetidae</taxon>
        <taxon>Agaricales</taxon>
        <taxon>Pleurotineae</taxon>
        <taxon>Pleurotaceae</taxon>
        <taxon>Pleurotus</taxon>
    </lineage>
</organism>
<dbReference type="InterPro" id="IPR011053">
    <property type="entry name" value="Single_hybrid_motif"/>
</dbReference>
<dbReference type="Gene3D" id="2.40.50.100">
    <property type="match status" value="1"/>
</dbReference>
<dbReference type="AlphaFoldDB" id="A0A9P6AAY6"/>
<name>A0A9P6AAY6_PLEER</name>
<dbReference type="Proteomes" id="UP000807025">
    <property type="component" value="Unassembled WGS sequence"/>
</dbReference>
<comment type="caution">
    <text evidence="2">The sequence shown here is derived from an EMBL/GenBank/DDBJ whole genome shotgun (WGS) entry which is preliminary data.</text>
</comment>
<evidence type="ECO:0000313" key="2">
    <source>
        <dbReference type="EMBL" id="KAF9501164.1"/>
    </source>
</evidence>
<dbReference type="OrthoDB" id="537444at2759"/>
<keyword evidence="3" id="KW-1185">Reference proteome</keyword>
<evidence type="ECO:0000259" key="1">
    <source>
        <dbReference type="Pfam" id="PF00364"/>
    </source>
</evidence>
<proteinExistence type="predicted"/>